<dbReference type="Gene3D" id="3.40.50.1820">
    <property type="entry name" value="alpha/beta hydrolase"/>
    <property type="match status" value="1"/>
</dbReference>
<reference evidence="2 3" key="1">
    <citation type="submission" date="2017-06" db="EMBL/GenBank/DDBJ databases">
        <title>Cmopartive genomic analysis of Ambrosia Fusariam Clade fungi.</title>
        <authorList>
            <person name="Stajich J.E."/>
            <person name="Carrillo J."/>
            <person name="Kijimoto T."/>
            <person name="Eskalen A."/>
            <person name="O'Donnell K."/>
            <person name="Kasson M."/>
        </authorList>
    </citation>
    <scope>NUCLEOTIDE SEQUENCE [LARGE SCALE GENOMIC DNA]</scope>
    <source>
        <strain evidence="2 3">NRRL 20438</strain>
    </source>
</reference>
<sequence>MEHIVPNDQPRGRIREPELQSDLRLNLGKFHRSSISPTTIRFNQKLQELEEGSEKWHDIGATEYRRRRKEGRTPLPGATLLPSARSDTILSRDSGRTIPIRVLMPQRGDIEVHGIFLHLHGGGWVLNDEESSDVYLQNISDTCGLICISLGYRLAPEHPFPAAPNDCLDGAQWLVDNGPRIFGHALVFIGGESAGANLALQTALGLLRSPVERYARFNLQGLLLHYGAFSLHWQPGTRHFRRTPTLVLDEEAMTRFRSAYLPGEEPAAHTSPDVSPFYAELSGLHLPPLLITCGTEDCLLEDNVFMATRWLMAGGQAVLRIFPGSPHGFILFPSDVHHNAHLALKDVVRFVSSKVSPIYSQLL</sequence>
<feature type="domain" description="Alpha/beta hydrolase fold-3" evidence="1">
    <location>
        <begin position="117"/>
        <end position="330"/>
    </location>
</feature>
<comment type="caution">
    <text evidence="2">The sequence shown here is derived from an EMBL/GenBank/DDBJ whole genome shotgun (WGS) entry which is preliminary data.</text>
</comment>
<organism evidence="2 3">
    <name type="scientific">Fusarium ambrosium</name>
    <dbReference type="NCBI Taxonomy" id="131363"/>
    <lineage>
        <taxon>Eukaryota</taxon>
        <taxon>Fungi</taxon>
        <taxon>Dikarya</taxon>
        <taxon>Ascomycota</taxon>
        <taxon>Pezizomycotina</taxon>
        <taxon>Sordariomycetes</taxon>
        <taxon>Hypocreomycetidae</taxon>
        <taxon>Hypocreales</taxon>
        <taxon>Nectriaceae</taxon>
        <taxon>Fusarium</taxon>
        <taxon>Fusarium solani species complex</taxon>
    </lineage>
</organism>
<dbReference type="PANTHER" id="PTHR23025">
    <property type="entry name" value="TRIACYLGLYCEROL LIPASE"/>
    <property type="match status" value="1"/>
</dbReference>
<accession>A0A428UKK9</accession>
<dbReference type="Proteomes" id="UP000288429">
    <property type="component" value="Unassembled WGS sequence"/>
</dbReference>
<evidence type="ECO:0000313" key="2">
    <source>
        <dbReference type="EMBL" id="RSM14770.1"/>
    </source>
</evidence>
<dbReference type="Pfam" id="PF07859">
    <property type="entry name" value="Abhydrolase_3"/>
    <property type="match status" value="1"/>
</dbReference>
<dbReference type="InterPro" id="IPR013094">
    <property type="entry name" value="AB_hydrolase_3"/>
</dbReference>
<protein>
    <recommendedName>
        <fullName evidence="1">Alpha/beta hydrolase fold-3 domain-containing protein</fullName>
    </recommendedName>
</protein>
<proteinExistence type="predicted"/>
<dbReference type="AlphaFoldDB" id="A0A428UKK9"/>
<dbReference type="EMBL" id="NIZV01000053">
    <property type="protein sequence ID" value="RSM14770.1"/>
    <property type="molecule type" value="Genomic_DNA"/>
</dbReference>
<dbReference type="SUPFAM" id="SSF53474">
    <property type="entry name" value="alpha/beta-Hydrolases"/>
    <property type="match status" value="1"/>
</dbReference>
<keyword evidence="3" id="KW-1185">Reference proteome</keyword>
<dbReference type="GO" id="GO:0005829">
    <property type="term" value="C:cytosol"/>
    <property type="evidence" value="ECO:0007669"/>
    <property type="project" value="TreeGrafter"/>
</dbReference>
<gene>
    <name evidence="2" type="ORF">CDV31_005204</name>
</gene>
<evidence type="ECO:0000259" key="1">
    <source>
        <dbReference type="Pfam" id="PF07859"/>
    </source>
</evidence>
<dbReference type="GO" id="GO:0004771">
    <property type="term" value="F:sterol ester esterase activity"/>
    <property type="evidence" value="ECO:0007669"/>
    <property type="project" value="TreeGrafter"/>
</dbReference>
<dbReference type="GO" id="GO:0004806">
    <property type="term" value="F:triacylglycerol lipase activity"/>
    <property type="evidence" value="ECO:0007669"/>
    <property type="project" value="TreeGrafter"/>
</dbReference>
<dbReference type="PANTHER" id="PTHR23025:SF3">
    <property type="entry name" value="HORMONE-SENSITIVE LIPASE"/>
    <property type="match status" value="1"/>
</dbReference>
<evidence type="ECO:0000313" key="3">
    <source>
        <dbReference type="Proteomes" id="UP000288429"/>
    </source>
</evidence>
<dbReference type="InterPro" id="IPR029058">
    <property type="entry name" value="AB_hydrolase_fold"/>
</dbReference>
<name>A0A428UKK9_9HYPO</name>
<dbReference type="GO" id="GO:0019433">
    <property type="term" value="P:triglyceride catabolic process"/>
    <property type="evidence" value="ECO:0007669"/>
    <property type="project" value="TreeGrafter"/>
</dbReference>